<sequence length="179" mass="20007">MVKLPRYPVRPSPSWQSFNTDDRAPVIEPANRQASNMGIDGAHVNGGMRHTSILQEMRAQDLPVNVEVEAVLKANDIDAVTRVSHDDMRTRRNEIDPRAVVATLYDSNLAHGLLSFVAPRLRHPDVLHAARQGGVLERLVGTLSTVLEDSMPRESIVVLQQELQRLILLRENRNSLIKG</sequence>
<dbReference type="PATRIC" id="fig|1225564.3.peg.3289"/>
<feature type="region of interest" description="Disordered" evidence="1">
    <location>
        <begin position="1"/>
        <end position="22"/>
    </location>
</feature>
<comment type="caution">
    <text evidence="2">The sequence shown here is derived from an EMBL/GenBank/DDBJ whole genome shotgun (WGS) entry which is preliminary data.</text>
</comment>
<evidence type="ECO:0000313" key="3">
    <source>
        <dbReference type="Proteomes" id="UP000035489"/>
    </source>
</evidence>
<gene>
    <name evidence="2" type="ORF">AA309_12380</name>
</gene>
<accession>A0A0H1RC97</accession>
<evidence type="ECO:0000313" key="2">
    <source>
        <dbReference type="EMBL" id="KLK92815.1"/>
    </source>
</evidence>
<dbReference type="STRING" id="1225564.AA309_12380"/>
<name>A0A0H1RC97_9HYPH</name>
<dbReference type="OrthoDB" id="8021526at2"/>
<dbReference type="EMBL" id="LCYG01000031">
    <property type="protein sequence ID" value="KLK92815.1"/>
    <property type="molecule type" value="Genomic_DNA"/>
</dbReference>
<dbReference type="Proteomes" id="UP000035489">
    <property type="component" value="Unassembled WGS sequence"/>
</dbReference>
<proteinExistence type="predicted"/>
<dbReference type="AlphaFoldDB" id="A0A0H1RC97"/>
<organism evidence="2 3">
    <name type="scientific">Microvirga vignae</name>
    <dbReference type="NCBI Taxonomy" id="1225564"/>
    <lineage>
        <taxon>Bacteria</taxon>
        <taxon>Pseudomonadati</taxon>
        <taxon>Pseudomonadota</taxon>
        <taxon>Alphaproteobacteria</taxon>
        <taxon>Hyphomicrobiales</taxon>
        <taxon>Methylobacteriaceae</taxon>
        <taxon>Microvirga</taxon>
    </lineage>
</organism>
<dbReference type="RefSeq" id="WP_047189333.1">
    <property type="nucleotide sequence ID" value="NZ_LCYG01000031.1"/>
</dbReference>
<reference evidence="2 3" key="1">
    <citation type="submission" date="2015-05" db="EMBL/GenBank/DDBJ databases">
        <title>Draft genome sequence of Microvirga vignae strain BR3299, a novel nitrogen fixing bacteria isolated from Brazil semi-aired region.</title>
        <authorList>
            <person name="Zilli J.E."/>
            <person name="Passos S.R."/>
            <person name="Leite J."/>
            <person name="Baldani J.I."/>
            <person name="Xavier G.R."/>
            <person name="Rumjaneck N.G."/>
            <person name="Simoes-Araujo J.L."/>
        </authorList>
    </citation>
    <scope>NUCLEOTIDE SEQUENCE [LARGE SCALE GENOMIC DNA]</scope>
    <source>
        <strain evidence="2 3">BR3299</strain>
    </source>
</reference>
<protein>
    <submittedName>
        <fullName evidence="2">Uncharacterized protein</fullName>
    </submittedName>
</protein>
<keyword evidence="3" id="KW-1185">Reference proteome</keyword>
<evidence type="ECO:0000256" key="1">
    <source>
        <dbReference type="SAM" id="MobiDB-lite"/>
    </source>
</evidence>